<dbReference type="Proteomes" id="UP000308600">
    <property type="component" value="Unassembled WGS sequence"/>
</dbReference>
<organism evidence="1 2">
    <name type="scientific">Pluteus cervinus</name>
    <dbReference type="NCBI Taxonomy" id="181527"/>
    <lineage>
        <taxon>Eukaryota</taxon>
        <taxon>Fungi</taxon>
        <taxon>Dikarya</taxon>
        <taxon>Basidiomycota</taxon>
        <taxon>Agaricomycotina</taxon>
        <taxon>Agaricomycetes</taxon>
        <taxon>Agaricomycetidae</taxon>
        <taxon>Agaricales</taxon>
        <taxon>Pluteineae</taxon>
        <taxon>Pluteaceae</taxon>
        <taxon>Pluteus</taxon>
    </lineage>
</organism>
<protein>
    <submittedName>
        <fullName evidence="1">Uncharacterized protein</fullName>
    </submittedName>
</protein>
<dbReference type="EMBL" id="ML208263">
    <property type="protein sequence ID" value="TFK75322.1"/>
    <property type="molecule type" value="Genomic_DNA"/>
</dbReference>
<gene>
    <name evidence="1" type="ORF">BDN72DRAFT_511952</name>
</gene>
<evidence type="ECO:0000313" key="2">
    <source>
        <dbReference type="Proteomes" id="UP000308600"/>
    </source>
</evidence>
<evidence type="ECO:0000313" key="1">
    <source>
        <dbReference type="EMBL" id="TFK75322.1"/>
    </source>
</evidence>
<accession>A0ACD3BE81</accession>
<proteinExistence type="predicted"/>
<name>A0ACD3BE81_9AGAR</name>
<reference evidence="1 2" key="1">
    <citation type="journal article" date="2019" name="Nat. Ecol. Evol.">
        <title>Megaphylogeny resolves global patterns of mushroom evolution.</title>
        <authorList>
            <person name="Varga T."/>
            <person name="Krizsan K."/>
            <person name="Foldi C."/>
            <person name="Dima B."/>
            <person name="Sanchez-Garcia M."/>
            <person name="Sanchez-Ramirez S."/>
            <person name="Szollosi G.J."/>
            <person name="Szarkandi J.G."/>
            <person name="Papp V."/>
            <person name="Albert L."/>
            <person name="Andreopoulos W."/>
            <person name="Angelini C."/>
            <person name="Antonin V."/>
            <person name="Barry K.W."/>
            <person name="Bougher N.L."/>
            <person name="Buchanan P."/>
            <person name="Buyck B."/>
            <person name="Bense V."/>
            <person name="Catcheside P."/>
            <person name="Chovatia M."/>
            <person name="Cooper J."/>
            <person name="Damon W."/>
            <person name="Desjardin D."/>
            <person name="Finy P."/>
            <person name="Geml J."/>
            <person name="Haridas S."/>
            <person name="Hughes K."/>
            <person name="Justo A."/>
            <person name="Karasinski D."/>
            <person name="Kautmanova I."/>
            <person name="Kiss B."/>
            <person name="Kocsube S."/>
            <person name="Kotiranta H."/>
            <person name="LaButti K.M."/>
            <person name="Lechner B.E."/>
            <person name="Liimatainen K."/>
            <person name="Lipzen A."/>
            <person name="Lukacs Z."/>
            <person name="Mihaltcheva S."/>
            <person name="Morgado L.N."/>
            <person name="Niskanen T."/>
            <person name="Noordeloos M.E."/>
            <person name="Ohm R.A."/>
            <person name="Ortiz-Santana B."/>
            <person name="Ovrebo C."/>
            <person name="Racz N."/>
            <person name="Riley R."/>
            <person name="Savchenko A."/>
            <person name="Shiryaev A."/>
            <person name="Soop K."/>
            <person name="Spirin V."/>
            <person name="Szebenyi C."/>
            <person name="Tomsovsky M."/>
            <person name="Tulloss R.E."/>
            <person name="Uehling J."/>
            <person name="Grigoriev I.V."/>
            <person name="Vagvolgyi C."/>
            <person name="Papp T."/>
            <person name="Martin F.M."/>
            <person name="Miettinen O."/>
            <person name="Hibbett D.S."/>
            <person name="Nagy L.G."/>
        </authorList>
    </citation>
    <scope>NUCLEOTIDE SEQUENCE [LARGE SCALE GENOMIC DNA]</scope>
    <source>
        <strain evidence="1 2">NL-1719</strain>
    </source>
</reference>
<sequence length="1005" mass="112035">MPAFQPHGSIKRKQNDTDEENNASRKRFALDSTNSATAYWMVQWRKPQGKKHKTWDGDGVLKSNGKEATLYDMDARMMYTGKVNIPLVEGTNFELGGRELELDRSIAEQEYLTGACFGRFGMDTTPVVRENQPNTTKPFKPLKPSLPTSSISPKQTPIQSELPPSSKNSVQWTANWRKYQPNKSNRVWDGDALVTLAETALTVTDQNGKMMGTTGWNGETLHTGYTFRLSGKEVQLDAPQQAFPDPPPDTNAVSLNKKYVPPASFYASPQAKLKGPRHDPNVEGALVMKAPTDDHSKLHNKHNFPVVPVVVDPVLSKRMRPHQHEGVRFMYESVMGLRRHEGQGCILADDMGLGKTLQTIALIWTLLKQNPYAGPNPAVSKVLIACPVTLINNWKAEFHKWLGRDRIGVVVCDKDKNVIKTFIHSKPQQVLIMSYEKLRTVIEDLTACIPPIGLIVCDEGHKLKSATNKTTSMFKCLRTPRRIILSGTPIQNDLREFHAMADFCNPGLLDDYSTFRRVYEMPILKARSPDATSAEKKLGEARSKQLSSVAQSFVLRRDATLLQSVLPPKHEYVIFVKPTDLQLAIFDKLLQPGQVDDIVQGSTAESLSLINMLTKVSNSPVLLKATVDKAKADSPSTLKPGLESAARLLPTKTHIEDMSLSGKLIIVSRLLRSIREDTEEKCVLVSHYTSTLNILEAYCKKKNYPYYRLDGQTPASKRQEYVNAFNKSSSKGSFVFLLSSKAGGVGINLVGASRLCLLDCDWNPSHDLQSMARCHRDGQKRPVFIYRLLTTGTIDEKIYQRQVTKLGLSDSLMGGANASSSKSDSFSRKELRDIFRIHLQTPSNTHDLLECPQCSCDPDFGRDENLFETDDPRGALGSDLEERGFTVASHVQVRDTDAVDKPETQHKRVALASLGTWKHVNITERLPVDDIQDGVLKDLIQHQYQSQDLKASQESRTSANGTETDTQDERTHLQQLPGGAVTFLFEKTSTTVQSDDQPATEPSPL</sequence>
<keyword evidence="2" id="KW-1185">Reference proteome</keyword>